<evidence type="ECO:0000256" key="2">
    <source>
        <dbReference type="SAM" id="MobiDB-lite"/>
    </source>
</evidence>
<feature type="compositionally biased region" description="Basic and acidic residues" evidence="2">
    <location>
        <begin position="665"/>
        <end position="675"/>
    </location>
</feature>
<dbReference type="SUPFAM" id="SSF50156">
    <property type="entry name" value="PDZ domain-like"/>
    <property type="match status" value="1"/>
</dbReference>
<evidence type="ECO:0008006" key="4">
    <source>
        <dbReference type="Google" id="ProtNLM"/>
    </source>
</evidence>
<feature type="region of interest" description="Disordered" evidence="2">
    <location>
        <begin position="1216"/>
        <end position="1245"/>
    </location>
</feature>
<reference evidence="3" key="1">
    <citation type="submission" date="2021-01" db="EMBL/GenBank/DDBJ databases">
        <authorList>
            <person name="Corre E."/>
            <person name="Pelletier E."/>
            <person name="Niang G."/>
            <person name="Scheremetjew M."/>
            <person name="Finn R."/>
            <person name="Kale V."/>
            <person name="Holt S."/>
            <person name="Cochrane G."/>
            <person name="Meng A."/>
            <person name="Brown T."/>
            <person name="Cohen L."/>
        </authorList>
    </citation>
    <scope>NUCLEOTIDE SEQUENCE</scope>
    <source>
        <strain evidence="3">CCCM811</strain>
    </source>
</reference>
<feature type="compositionally biased region" description="Acidic residues" evidence="2">
    <location>
        <begin position="452"/>
        <end position="462"/>
    </location>
</feature>
<accession>A0A7S4DNV3</accession>
<evidence type="ECO:0000313" key="3">
    <source>
        <dbReference type="EMBL" id="CAE0660626.1"/>
    </source>
</evidence>
<feature type="compositionally biased region" description="Acidic residues" evidence="2">
    <location>
        <begin position="505"/>
        <end position="518"/>
    </location>
</feature>
<feature type="region of interest" description="Disordered" evidence="2">
    <location>
        <begin position="663"/>
        <end position="768"/>
    </location>
</feature>
<feature type="compositionally biased region" description="Gly residues" evidence="2">
    <location>
        <begin position="195"/>
        <end position="204"/>
    </location>
</feature>
<evidence type="ECO:0000256" key="1">
    <source>
        <dbReference type="SAM" id="Coils"/>
    </source>
</evidence>
<sequence>MFDRFKRALKKGSKKGTAPKQNEPDAKENQRPPRGQHLLNDHAIAHPVKISLHGGNIHTSVLRAEGPPVGKTGTFKWYRSIGTDFTSLPHVRSGGYVPSLDDVGSRITTQWIPDDPGMVPSSFGEAGPLTLDPQVERRAQRLINKKTRGRFRVALGIPSLDPNTPRPTPQDAQDDAFAPNGSGPVNDGGSDSGDDGGGGGGGDVTVGRQNNAQVHSQHNEQQKEVVEGKDENGAPAATVAADDDDGGEGGGKNRQQAEHNHQGGAAKNPTENTSEGGEQNKQNMEEEKEEGGEGDGDDDDEGDDGMLGYEHVLVIDVEKTRLEILSPDGKNKKPIHEFALDQSLSVVLPEWGPPCIVLSKKRLRCRAAGAQGPAPAAAPTAAPTSAAGGAAASGNEKVVEGSEHHGEEEEKEKEDKAGSADEEDDQQPGDEDKPRITDAVNDKNEKNKNVEDETGGEVEIEEDSKVGQDDGKDEENEDQHDHHDQGLQHSASNGDHRGKDLPITNDEEGDQEEEEEESVILTCQSYVTRDVVALACRRLAKQQDFQPIDPSTIAEPAIVEQQNEQYRMENQIRMDVAMLCSRFKCSASRIRVVMVKCRPFGMRVANMKKQNGSIDLVVEDVGGPAQEVGIMAGDVILKLNGQEARHDNWATVFTQADLPFPLLLKKPDHAPDHDTPTNNQSSSPQSQMLAVPASGRGGGGGDSRTGSVFESTPDAKSKSSLMMMSPKPLTHHRSSSSAGTSSRGGGEGGGGGAAAAGGGGGGSVSGSSSMEVFLHRQLQQAEQRHADKIQEFQKALDHANALLQQESQRTKRAEERNAALQADLAKALKDLREAVPRAHAAAKAAQKEDMQTLKNTMKQLNKTLADVNRSRGEIEKELKNKTTSEAKFKARVEELDALHSNSTSDVANLTEHLQEANSKLKTVERKEEHLRRHTMALEEQIENLKTTVEGLNSHILSVQRKADDARIELREVQKANKKKDEEIKDLEAHCAHLKASKDALEREAETVERAKEVAVEARESNAEELHKLQDQLHNTSEQIETFKKMVSDLESKNKTLEEQHKKALDDSRGKTKTAVSELSRKVNSLTTQRNRYKKKAESLSSTVRSLMKDKASSASGVAELYEQKLATMTKEKKAAMQALDTYKKAFEQQLMSKTSGNKVFLSNSRADKELLTLRRLANGLSETINDKDEVIVHMRRANKMLGARIQELEKQVKIYEEVTRDQPPDTRSSESTFDDRKSAGMITPVSAAALTPISARAGAKSR</sequence>
<feature type="compositionally biased region" description="Low complexity" evidence="2">
    <location>
        <begin position="367"/>
        <end position="396"/>
    </location>
</feature>
<feature type="coiled-coil region" evidence="1">
    <location>
        <begin position="789"/>
        <end position="877"/>
    </location>
</feature>
<feature type="compositionally biased region" description="Low complexity" evidence="2">
    <location>
        <begin position="718"/>
        <end position="728"/>
    </location>
</feature>
<name>A0A7S4DNV3_9EUKA</name>
<feature type="compositionally biased region" description="Low complexity" evidence="2">
    <location>
        <begin position="676"/>
        <end position="687"/>
    </location>
</feature>
<feature type="compositionally biased region" description="Acidic residues" evidence="2">
    <location>
        <begin position="420"/>
        <end position="429"/>
    </location>
</feature>
<organism evidence="3">
    <name type="scientific">Lotharella globosa</name>
    <dbReference type="NCBI Taxonomy" id="91324"/>
    <lineage>
        <taxon>Eukaryota</taxon>
        <taxon>Sar</taxon>
        <taxon>Rhizaria</taxon>
        <taxon>Cercozoa</taxon>
        <taxon>Chlorarachniophyceae</taxon>
        <taxon>Lotharella</taxon>
    </lineage>
</organism>
<dbReference type="InterPro" id="IPR036034">
    <property type="entry name" value="PDZ_sf"/>
</dbReference>
<feature type="compositionally biased region" description="Basic and acidic residues" evidence="2">
    <location>
        <begin position="1216"/>
        <end position="1238"/>
    </location>
</feature>
<dbReference type="Gene3D" id="1.10.287.1490">
    <property type="match status" value="1"/>
</dbReference>
<feature type="compositionally biased region" description="Basic and acidic residues" evidence="2">
    <location>
        <begin position="217"/>
        <end position="232"/>
    </location>
</feature>
<dbReference type="PANTHER" id="PTHR47357:SF1">
    <property type="entry name" value="SPINDLE POLE BODY COMPONENT 110"/>
    <property type="match status" value="1"/>
</dbReference>
<protein>
    <recommendedName>
        <fullName evidence="4">PDZ domain-containing protein</fullName>
    </recommendedName>
</protein>
<feature type="compositionally biased region" description="Basic and acidic residues" evidence="2">
    <location>
        <begin position="397"/>
        <end position="419"/>
    </location>
</feature>
<feature type="coiled-coil region" evidence="1">
    <location>
        <begin position="906"/>
        <end position="1145"/>
    </location>
</feature>
<dbReference type="GO" id="GO:0005200">
    <property type="term" value="F:structural constituent of cytoskeleton"/>
    <property type="evidence" value="ECO:0007669"/>
    <property type="project" value="TreeGrafter"/>
</dbReference>
<proteinExistence type="predicted"/>
<feature type="region of interest" description="Disordered" evidence="2">
    <location>
        <begin position="365"/>
        <end position="518"/>
    </location>
</feature>
<feature type="compositionally biased region" description="Acidic residues" evidence="2">
    <location>
        <begin position="286"/>
        <end position="304"/>
    </location>
</feature>
<feature type="compositionally biased region" description="Basic and acidic residues" evidence="2">
    <location>
        <begin position="22"/>
        <end position="31"/>
    </location>
</feature>
<dbReference type="Pfam" id="PF09789">
    <property type="entry name" value="CC149"/>
    <property type="match status" value="1"/>
</dbReference>
<dbReference type="GO" id="GO:0005856">
    <property type="term" value="C:cytoskeleton"/>
    <property type="evidence" value="ECO:0007669"/>
    <property type="project" value="TreeGrafter"/>
</dbReference>
<dbReference type="AlphaFoldDB" id="A0A7S4DNV3"/>
<dbReference type="EMBL" id="HBIV01016792">
    <property type="protein sequence ID" value="CAE0660626.1"/>
    <property type="molecule type" value="Transcribed_RNA"/>
</dbReference>
<keyword evidence="1" id="KW-0175">Coiled coil</keyword>
<dbReference type="PANTHER" id="PTHR47357">
    <property type="entry name" value="COP1-INTERACTIVE PROTEIN 1"/>
    <property type="match status" value="1"/>
</dbReference>
<feature type="compositionally biased region" description="Gly residues" evidence="2">
    <location>
        <begin position="742"/>
        <end position="764"/>
    </location>
</feature>
<gene>
    <name evidence="3" type="ORF">LGLO00237_LOCUS12212</name>
</gene>
<feature type="region of interest" description="Disordered" evidence="2">
    <location>
        <begin position="153"/>
        <end position="309"/>
    </location>
</feature>
<dbReference type="InterPro" id="IPR019179">
    <property type="entry name" value="CC149"/>
</dbReference>
<feature type="compositionally biased region" description="Basic and acidic residues" evidence="2">
    <location>
        <begin position="430"/>
        <end position="451"/>
    </location>
</feature>
<feature type="region of interest" description="Disordered" evidence="2">
    <location>
        <begin position="1"/>
        <end position="37"/>
    </location>
</feature>